<reference evidence="2 3" key="1">
    <citation type="submission" date="2015-11" db="EMBL/GenBank/DDBJ databases">
        <title>Genomic analysis of 38 Legionella species identifies large and diverse effector repertoires.</title>
        <authorList>
            <person name="Burstein D."/>
            <person name="Amaro F."/>
            <person name="Zusman T."/>
            <person name="Lifshitz Z."/>
            <person name="Cohen O."/>
            <person name="Gilbert J.A."/>
            <person name="Pupko T."/>
            <person name="Shuman H.A."/>
            <person name="Segal G."/>
        </authorList>
    </citation>
    <scope>NUCLEOTIDE SEQUENCE [LARGE SCALE GENOMIC DNA]</scope>
    <source>
        <strain evidence="2 3">ATCC 43878</strain>
    </source>
</reference>
<evidence type="ECO:0000313" key="3">
    <source>
        <dbReference type="Proteomes" id="UP000054742"/>
    </source>
</evidence>
<protein>
    <submittedName>
        <fullName evidence="2">Putative acetyltransferase</fullName>
    </submittedName>
</protein>
<comment type="caution">
    <text evidence="2">The sequence shown here is derived from an EMBL/GenBank/DDBJ whole genome shotgun (WGS) entry which is preliminary data.</text>
</comment>
<keyword evidence="2" id="KW-0808">Transferase</keyword>
<keyword evidence="3" id="KW-1185">Reference proteome</keyword>
<dbReference type="PATRIC" id="fig|29422.6.peg.1289"/>
<dbReference type="AlphaFoldDB" id="A0A0W0SNQ6"/>
<evidence type="ECO:0000313" key="2">
    <source>
        <dbReference type="EMBL" id="KTC85000.1"/>
    </source>
</evidence>
<dbReference type="Pfam" id="PF00583">
    <property type="entry name" value="Acetyltransf_1"/>
    <property type="match status" value="1"/>
</dbReference>
<dbReference type="STRING" id="29422.Lbru_1215"/>
<sequence>MIKMVRIRPPNSLVNRNAMFFDDTYLSYKARISYSLLSSKDFNETAAFMKKTRILMTSTELAAYIIKPENYKYAFVARIMNNIVGILLFTDLDTEVFINHLYVSPTHRFKGIGSSLIKELKAFMPQKTLSYIDTSNNYMPWMDTLDTSKKAEVMNRLGSFYK</sequence>
<dbReference type="InterPro" id="IPR000182">
    <property type="entry name" value="GNAT_dom"/>
</dbReference>
<dbReference type="SUPFAM" id="SSF55729">
    <property type="entry name" value="Acyl-CoA N-acyltransferases (Nat)"/>
    <property type="match status" value="1"/>
</dbReference>
<dbReference type="GO" id="GO:0016747">
    <property type="term" value="F:acyltransferase activity, transferring groups other than amino-acyl groups"/>
    <property type="evidence" value="ECO:0007669"/>
    <property type="project" value="InterPro"/>
</dbReference>
<dbReference type="Gene3D" id="3.40.630.30">
    <property type="match status" value="1"/>
</dbReference>
<dbReference type="EMBL" id="LNXV01000008">
    <property type="protein sequence ID" value="KTC85000.1"/>
    <property type="molecule type" value="Genomic_DNA"/>
</dbReference>
<gene>
    <name evidence="2" type="ORF">Lbru_1215</name>
</gene>
<dbReference type="Proteomes" id="UP000054742">
    <property type="component" value="Unassembled WGS sequence"/>
</dbReference>
<name>A0A0W0SNQ6_9GAMM</name>
<organism evidence="2 3">
    <name type="scientific">Legionella brunensis</name>
    <dbReference type="NCBI Taxonomy" id="29422"/>
    <lineage>
        <taxon>Bacteria</taxon>
        <taxon>Pseudomonadati</taxon>
        <taxon>Pseudomonadota</taxon>
        <taxon>Gammaproteobacteria</taxon>
        <taxon>Legionellales</taxon>
        <taxon>Legionellaceae</taxon>
        <taxon>Legionella</taxon>
    </lineage>
</organism>
<feature type="domain" description="N-acetyltransferase" evidence="1">
    <location>
        <begin position="32"/>
        <end position="162"/>
    </location>
</feature>
<evidence type="ECO:0000259" key="1">
    <source>
        <dbReference type="PROSITE" id="PS51186"/>
    </source>
</evidence>
<accession>A0A0W0SNQ6</accession>
<proteinExistence type="predicted"/>
<dbReference type="InterPro" id="IPR016181">
    <property type="entry name" value="Acyl_CoA_acyltransferase"/>
</dbReference>
<dbReference type="CDD" id="cd04301">
    <property type="entry name" value="NAT_SF"/>
    <property type="match status" value="1"/>
</dbReference>
<dbReference type="PROSITE" id="PS51186">
    <property type="entry name" value="GNAT"/>
    <property type="match status" value="1"/>
</dbReference>